<proteinExistence type="predicted"/>
<evidence type="ECO:0000313" key="3">
    <source>
        <dbReference type="Proteomes" id="UP000281553"/>
    </source>
</evidence>
<gene>
    <name evidence="2" type="ORF">DILT_LOCUS4301</name>
</gene>
<feature type="region of interest" description="Disordered" evidence="1">
    <location>
        <begin position="286"/>
        <end position="332"/>
    </location>
</feature>
<dbReference type="EMBL" id="UYRU01045224">
    <property type="protein sequence ID" value="VDK88985.1"/>
    <property type="molecule type" value="Genomic_DNA"/>
</dbReference>
<accession>A0A3P6U4M3</accession>
<feature type="compositionally biased region" description="Polar residues" evidence="1">
    <location>
        <begin position="158"/>
        <end position="187"/>
    </location>
</feature>
<dbReference type="Proteomes" id="UP000281553">
    <property type="component" value="Unassembled WGS sequence"/>
</dbReference>
<feature type="region of interest" description="Disordered" evidence="1">
    <location>
        <begin position="158"/>
        <end position="196"/>
    </location>
</feature>
<evidence type="ECO:0000256" key="1">
    <source>
        <dbReference type="SAM" id="MobiDB-lite"/>
    </source>
</evidence>
<feature type="compositionally biased region" description="Polar residues" evidence="1">
    <location>
        <begin position="321"/>
        <end position="330"/>
    </location>
</feature>
<name>A0A3P6U4M3_DIBLA</name>
<feature type="compositionally biased region" description="Polar residues" evidence="1">
    <location>
        <begin position="290"/>
        <end position="300"/>
    </location>
</feature>
<organism evidence="2 3">
    <name type="scientific">Dibothriocephalus latus</name>
    <name type="common">Fish tapeworm</name>
    <name type="synonym">Diphyllobothrium latum</name>
    <dbReference type="NCBI Taxonomy" id="60516"/>
    <lineage>
        <taxon>Eukaryota</taxon>
        <taxon>Metazoa</taxon>
        <taxon>Spiralia</taxon>
        <taxon>Lophotrochozoa</taxon>
        <taxon>Platyhelminthes</taxon>
        <taxon>Cestoda</taxon>
        <taxon>Eucestoda</taxon>
        <taxon>Diphyllobothriidea</taxon>
        <taxon>Diphyllobothriidae</taxon>
        <taxon>Dibothriocephalus</taxon>
    </lineage>
</organism>
<reference evidence="2 3" key="1">
    <citation type="submission" date="2018-11" db="EMBL/GenBank/DDBJ databases">
        <authorList>
            <consortium name="Pathogen Informatics"/>
        </authorList>
    </citation>
    <scope>NUCLEOTIDE SEQUENCE [LARGE SCALE GENOMIC DNA]</scope>
</reference>
<dbReference type="AlphaFoldDB" id="A0A3P6U4M3"/>
<sequence>MAPSKQCANFDNLSMDAAEEEPVIDILLEKKKTQPAPSAVERTAVFDHHQFCTSADAEKNDTITDETLVDVLNKATVDQLTRLAASKLASRLSLWDFLILRCKVAATPDAVLALFLLEFLVFVRCVQDFLRHQLDRTEASFPLFSPVRDSRWGKQQTALASADENNVDGSQSSRRTQNTPHPSSSPTFPARHQEDVATSAQSQPFVKVYCGFVQIETTEQVVILGLARGTYKYRLPLDFEKPTAAAHSIALLQMDTPTSTRPHPTVTYGRSTRRCVSKTSHTAGAMAVSNRLSSSSQSPTVMKHPAPSQPFTEESVVPHTVDQSLPSTHPASRILLPQNPPWIILRDTDTWGAPCHLILAGLFPNLRRLRINYLYGLGTFESLE</sequence>
<protein>
    <submittedName>
        <fullName evidence="2">Uncharacterized protein</fullName>
    </submittedName>
</protein>
<keyword evidence="3" id="KW-1185">Reference proteome</keyword>
<evidence type="ECO:0000313" key="2">
    <source>
        <dbReference type="EMBL" id="VDK88985.1"/>
    </source>
</evidence>